<sequence length="170" mass="18621">MFETTIHWVRDIPPHRLGLMARPRGGDLLRAEVASWQRASLDMVVSLLEAQEIRALELREEPALCAEHGIVFRHFPIPDRGLPASQQDAAAFIAELGAELASGKAIAIHCRAGIGRTGLIAGSLLHGLGVPRQNIFHLLSRSRGVDMPDTPEQAEWVAQYILGTHRPPPP</sequence>
<dbReference type="InterPro" id="IPR029021">
    <property type="entry name" value="Prot-tyrosine_phosphatase-like"/>
</dbReference>
<proteinExistence type="predicted"/>
<dbReference type="PROSITE" id="PS00383">
    <property type="entry name" value="TYR_PHOSPHATASE_1"/>
    <property type="match status" value="1"/>
</dbReference>
<reference evidence="2 4" key="1">
    <citation type="submission" date="2017-09" db="EMBL/GenBank/DDBJ databases">
        <title>The diverse metabolic capabilities of V. boronicumulans make it an excellent choice for continued studies on novel biodegradation.</title>
        <authorList>
            <person name="Sun S."/>
        </authorList>
    </citation>
    <scope>NUCLEOTIDE SEQUENCE [LARGE SCALE GENOMIC DNA]</scope>
    <source>
        <strain evidence="2 4">J1</strain>
    </source>
</reference>
<evidence type="ECO:0000313" key="3">
    <source>
        <dbReference type="EMBL" id="MDP9924735.1"/>
    </source>
</evidence>
<reference evidence="3" key="2">
    <citation type="submission" date="2023-07" db="EMBL/GenBank/DDBJ databases">
        <title>Sorghum-associated microbial communities from plants grown in Nebraska, USA.</title>
        <authorList>
            <person name="Schachtman D."/>
        </authorList>
    </citation>
    <scope>NUCLEOTIDE SEQUENCE</scope>
    <source>
        <strain evidence="3">DS2795</strain>
    </source>
</reference>
<dbReference type="Proteomes" id="UP000217154">
    <property type="component" value="Chromosome"/>
</dbReference>
<organism evidence="2 4">
    <name type="scientific">Variovorax boronicumulans</name>
    <dbReference type="NCBI Taxonomy" id="436515"/>
    <lineage>
        <taxon>Bacteria</taxon>
        <taxon>Pseudomonadati</taxon>
        <taxon>Pseudomonadota</taxon>
        <taxon>Betaproteobacteria</taxon>
        <taxon>Burkholderiales</taxon>
        <taxon>Comamonadaceae</taxon>
        <taxon>Variovorax</taxon>
    </lineage>
</organism>
<dbReference type="Proteomes" id="UP001244295">
    <property type="component" value="Unassembled WGS sequence"/>
</dbReference>
<dbReference type="PROSITE" id="PS50056">
    <property type="entry name" value="TYR_PHOSPHATASE_2"/>
    <property type="match status" value="1"/>
</dbReference>
<dbReference type="EMBL" id="JAUSRR010000006">
    <property type="protein sequence ID" value="MDP9924735.1"/>
    <property type="molecule type" value="Genomic_DNA"/>
</dbReference>
<evidence type="ECO:0000259" key="1">
    <source>
        <dbReference type="PROSITE" id="PS50056"/>
    </source>
</evidence>
<evidence type="ECO:0000313" key="2">
    <source>
        <dbReference type="EMBL" id="ATA56307.1"/>
    </source>
</evidence>
<protein>
    <submittedName>
        <fullName evidence="2 3">Protein tyrosine phosphatase</fullName>
    </submittedName>
</protein>
<dbReference type="KEGG" id="vbo:CKY39_26065"/>
<evidence type="ECO:0000313" key="4">
    <source>
        <dbReference type="Proteomes" id="UP000217154"/>
    </source>
</evidence>
<dbReference type="Gene3D" id="3.90.190.10">
    <property type="entry name" value="Protein tyrosine phosphatase superfamily"/>
    <property type="match status" value="1"/>
</dbReference>
<accession>A0A250DPK7</accession>
<dbReference type="AlphaFoldDB" id="A0A250DPK7"/>
<dbReference type="InterPro" id="IPR016130">
    <property type="entry name" value="Tyr_Pase_AS"/>
</dbReference>
<feature type="domain" description="Tyrosine specific protein phosphatases" evidence="1">
    <location>
        <begin position="87"/>
        <end position="143"/>
    </location>
</feature>
<name>A0A250DPK7_9BURK</name>
<dbReference type="EMBL" id="CP023284">
    <property type="protein sequence ID" value="ATA56307.1"/>
    <property type="molecule type" value="Genomic_DNA"/>
</dbReference>
<dbReference type="SUPFAM" id="SSF52799">
    <property type="entry name" value="(Phosphotyrosine protein) phosphatases II"/>
    <property type="match status" value="1"/>
</dbReference>
<dbReference type="Pfam" id="PF22785">
    <property type="entry name" value="Tc-R-P"/>
    <property type="match status" value="1"/>
</dbReference>
<dbReference type="RefSeq" id="WP_095746495.1">
    <property type="nucleotide sequence ID" value="NZ_CP023284.1"/>
</dbReference>
<dbReference type="InterPro" id="IPR000387">
    <property type="entry name" value="Tyr_Pase_dom"/>
</dbReference>
<gene>
    <name evidence="2" type="ORF">CKY39_26065</name>
    <name evidence="3" type="ORF">J2W25_003771</name>
</gene>